<evidence type="ECO:0000259" key="2">
    <source>
        <dbReference type="Pfam" id="PF04773"/>
    </source>
</evidence>
<accession>A0A366LBZ2</accession>
<dbReference type="AlphaFoldDB" id="A0A366LBZ2"/>
<dbReference type="Gene3D" id="2.60.120.1440">
    <property type="match status" value="1"/>
</dbReference>
<dbReference type="Pfam" id="PF16344">
    <property type="entry name" value="FecR_C"/>
    <property type="match status" value="1"/>
</dbReference>
<keyword evidence="1" id="KW-1133">Transmembrane helix</keyword>
<comment type="caution">
    <text evidence="4">The sequence shown here is derived from an EMBL/GenBank/DDBJ whole genome shotgun (WGS) entry which is preliminary data.</text>
</comment>
<dbReference type="PANTHER" id="PTHR30273:SF2">
    <property type="entry name" value="PROTEIN FECR"/>
    <property type="match status" value="1"/>
</dbReference>
<evidence type="ECO:0000313" key="5">
    <source>
        <dbReference type="Proteomes" id="UP000252081"/>
    </source>
</evidence>
<dbReference type="InterPro" id="IPR006860">
    <property type="entry name" value="FecR"/>
</dbReference>
<dbReference type="InterPro" id="IPR012373">
    <property type="entry name" value="Ferrdict_sens_TM"/>
</dbReference>
<protein>
    <recommendedName>
        <fullName evidence="6">Anti-sigma factor</fullName>
    </recommendedName>
</protein>
<proteinExistence type="predicted"/>
<dbReference type="Pfam" id="PF04773">
    <property type="entry name" value="FecR"/>
    <property type="match status" value="1"/>
</dbReference>
<dbReference type="OrthoDB" id="1099963at2"/>
<evidence type="ECO:0000259" key="3">
    <source>
        <dbReference type="Pfam" id="PF16344"/>
    </source>
</evidence>
<gene>
    <name evidence="4" type="ORF">DRW42_02785</name>
</gene>
<feature type="transmembrane region" description="Helical" evidence="1">
    <location>
        <begin position="68"/>
        <end position="88"/>
    </location>
</feature>
<evidence type="ECO:0000256" key="1">
    <source>
        <dbReference type="SAM" id="Phobius"/>
    </source>
</evidence>
<dbReference type="Proteomes" id="UP000252081">
    <property type="component" value="Unassembled WGS sequence"/>
</dbReference>
<keyword evidence="1" id="KW-0472">Membrane</keyword>
<evidence type="ECO:0008006" key="6">
    <source>
        <dbReference type="Google" id="ProtNLM"/>
    </source>
</evidence>
<dbReference type="RefSeq" id="WP_113947321.1">
    <property type="nucleotide sequence ID" value="NZ_QNQU01000002.1"/>
</dbReference>
<feature type="domain" description="FecR protein" evidence="2">
    <location>
        <begin position="167"/>
        <end position="268"/>
    </location>
</feature>
<name>A0A366LBZ2_9SPHI</name>
<keyword evidence="5" id="KW-1185">Reference proteome</keyword>
<organism evidence="4 5">
    <name type="scientific">Pedobacter miscanthi</name>
    <dbReference type="NCBI Taxonomy" id="2259170"/>
    <lineage>
        <taxon>Bacteria</taxon>
        <taxon>Pseudomonadati</taxon>
        <taxon>Bacteroidota</taxon>
        <taxon>Sphingobacteriia</taxon>
        <taxon>Sphingobacteriales</taxon>
        <taxon>Sphingobacteriaceae</taxon>
        <taxon>Pedobacter</taxon>
    </lineage>
</organism>
<dbReference type="GO" id="GO:0016989">
    <property type="term" value="F:sigma factor antagonist activity"/>
    <property type="evidence" value="ECO:0007669"/>
    <property type="project" value="TreeGrafter"/>
</dbReference>
<evidence type="ECO:0000313" key="4">
    <source>
        <dbReference type="EMBL" id="RBQ11407.1"/>
    </source>
</evidence>
<dbReference type="InterPro" id="IPR032508">
    <property type="entry name" value="FecR_C"/>
</dbReference>
<sequence>MQQELIKKYLEGTATEEERTEVEFWYASVQLPFQQGRDQDAVRSRIYAKTQQMIADEPKVKQFSWLNWRLLSTAAAILLVAGIVFVVFNNQQSAERNALLGNALFRNDIAPGGDQAVLTLADGRIISLDTAADGKLAGLTGIEISKNKGVIVYSPVSGNLSSNRYNTLSTPKGAKYELVLPDGSHVWLNALSSIRYPEVFNASQRNVEVKGEAYFEVAHLEAKDKKSRIPFVVQAGNEQIEVLGTHFNVHYYQGDAIQLTTLLEGAVKVSSKGKSVLLSPGEAAGTQNGKQEIQKFTNVNTELAVAWKEGEFQFEDASVPEIMNQIARWYDVEVIYQGEIPQEHFSGKVSRTENLSEVIEILKRGGIRFKINERKIIVY</sequence>
<keyword evidence="1" id="KW-0812">Transmembrane</keyword>
<dbReference type="EMBL" id="QNQU01000002">
    <property type="protein sequence ID" value="RBQ11407.1"/>
    <property type="molecule type" value="Genomic_DNA"/>
</dbReference>
<feature type="domain" description="Protein FecR C-terminal" evidence="3">
    <location>
        <begin position="312"/>
        <end position="378"/>
    </location>
</feature>
<dbReference type="Gene3D" id="3.55.50.30">
    <property type="match status" value="1"/>
</dbReference>
<dbReference type="PANTHER" id="PTHR30273">
    <property type="entry name" value="PERIPLASMIC SIGNAL SENSOR AND SIGMA FACTOR ACTIVATOR FECR-RELATED"/>
    <property type="match status" value="1"/>
</dbReference>
<reference evidence="4 5" key="1">
    <citation type="submission" date="2018-07" db="EMBL/GenBank/DDBJ databases">
        <title>A draft genome of a endophytic bacteria, a new species of Pedobacter.</title>
        <authorList>
            <person name="Zhang Z.D."/>
            <person name="Chen Z.J."/>
        </authorList>
    </citation>
    <scope>NUCLEOTIDE SEQUENCE [LARGE SCALE GENOMIC DNA]</scope>
    <source>
        <strain evidence="4 5">RS10</strain>
    </source>
</reference>
<dbReference type="PIRSF" id="PIRSF018266">
    <property type="entry name" value="FecR"/>
    <property type="match status" value="1"/>
</dbReference>